<organism evidence="2">
    <name type="scientific">Oryza sativa subsp. japonica</name>
    <name type="common">Rice</name>
    <dbReference type="NCBI Taxonomy" id="39947"/>
    <lineage>
        <taxon>Eukaryota</taxon>
        <taxon>Viridiplantae</taxon>
        <taxon>Streptophyta</taxon>
        <taxon>Embryophyta</taxon>
        <taxon>Tracheophyta</taxon>
        <taxon>Spermatophyta</taxon>
        <taxon>Magnoliopsida</taxon>
        <taxon>Liliopsida</taxon>
        <taxon>Poales</taxon>
        <taxon>Poaceae</taxon>
        <taxon>BOP clade</taxon>
        <taxon>Oryzoideae</taxon>
        <taxon>Oryzeae</taxon>
        <taxon>Oryzinae</taxon>
        <taxon>Oryza</taxon>
        <taxon>Oryza sativa</taxon>
    </lineage>
</organism>
<proteinExistence type="predicted"/>
<feature type="region of interest" description="Disordered" evidence="1">
    <location>
        <begin position="154"/>
        <end position="183"/>
    </location>
</feature>
<dbReference type="EMBL" id="CM000148">
    <property type="protein sequence ID" value="EAZ19009.1"/>
    <property type="molecule type" value="Genomic_DNA"/>
</dbReference>
<evidence type="ECO:0000313" key="2">
    <source>
        <dbReference type="EMBL" id="EAZ19009.1"/>
    </source>
</evidence>
<reference evidence="2" key="2">
    <citation type="submission" date="2008-12" db="EMBL/GenBank/DDBJ databases">
        <title>Improved gene annotation of the rice (Oryza sativa) genomes.</title>
        <authorList>
            <person name="Wang J."/>
            <person name="Li R."/>
            <person name="Fan W."/>
            <person name="Huang Q."/>
            <person name="Zhang J."/>
            <person name="Zhou Y."/>
            <person name="Hu Y."/>
            <person name="Zi S."/>
            <person name="Li J."/>
            <person name="Ni P."/>
            <person name="Zheng H."/>
            <person name="Zhang Y."/>
            <person name="Zhao M."/>
            <person name="Hao Q."/>
            <person name="McDermott J."/>
            <person name="Samudrala R."/>
            <person name="Kristiansen K."/>
            <person name="Wong G.K.-S."/>
        </authorList>
    </citation>
    <scope>NUCLEOTIDE SEQUENCE</scope>
</reference>
<gene>
    <name evidence="2" type="ORF">OsJ_34541</name>
</gene>
<name>A3CD46_ORYSJ</name>
<reference evidence="2" key="1">
    <citation type="journal article" date="2005" name="PLoS Biol.">
        <title>The genomes of Oryza sativa: a history of duplications.</title>
        <authorList>
            <person name="Yu J."/>
            <person name="Wang J."/>
            <person name="Lin W."/>
            <person name="Li S."/>
            <person name="Li H."/>
            <person name="Zhou J."/>
            <person name="Ni P."/>
            <person name="Dong W."/>
            <person name="Hu S."/>
            <person name="Zeng C."/>
            <person name="Zhang J."/>
            <person name="Zhang Y."/>
            <person name="Li R."/>
            <person name="Xu Z."/>
            <person name="Li S."/>
            <person name="Li X."/>
            <person name="Zheng H."/>
            <person name="Cong L."/>
            <person name="Lin L."/>
            <person name="Yin J."/>
            <person name="Geng J."/>
            <person name="Li G."/>
            <person name="Shi J."/>
            <person name="Liu J."/>
            <person name="Lv H."/>
            <person name="Li J."/>
            <person name="Wang J."/>
            <person name="Deng Y."/>
            <person name="Ran L."/>
            <person name="Shi X."/>
            <person name="Wang X."/>
            <person name="Wu Q."/>
            <person name="Li C."/>
            <person name="Ren X."/>
            <person name="Wang J."/>
            <person name="Wang X."/>
            <person name="Li D."/>
            <person name="Liu D."/>
            <person name="Zhang X."/>
            <person name="Ji Z."/>
            <person name="Zhao W."/>
            <person name="Sun Y."/>
            <person name="Zhang Z."/>
            <person name="Bao J."/>
            <person name="Han Y."/>
            <person name="Dong L."/>
            <person name="Ji J."/>
            <person name="Chen P."/>
            <person name="Wu S."/>
            <person name="Liu J."/>
            <person name="Xiao Y."/>
            <person name="Bu D."/>
            <person name="Tan J."/>
            <person name="Yang L."/>
            <person name="Ye C."/>
            <person name="Zhang J."/>
            <person name="Xu J."/>
            <person name="Zhou Y."/>
            <person name="Yu Y."/>
            <person name="Zhang B."/>
            <person name="Zhuang S."/>
            <person name="Wei H."/>
            <person name="Liu B."/>
            <person name="Lei M."/>
            <person name="Yu H."/>
            <person name="Li Y."/>
            <person name="Xu H."/>
            <person name="Wei S."/>
            <person name="He X."/>
            <person name="Fang L."/>
            <person name="Zhang Z."/>
            <person name="Zhang Y."/>
            <person name="Huang X."/>
            <person name="Su Z."/>
            <person name="Tong W."/>
            <person name="Li J."/>
            <person name="Tong Z."/>
            <person name="Li S."/>
            <person name="Ye J."/>
            <person name="Wang L."/>
            <person name="Fang L."/>
            <person name="Lei T."/>
            <person name="Chen C."/>
            <person name="Chen H."/>
            <person name="Xu Z."/>
            <person name="Li H."/>
            <person name="Huang H."/>
            <person name="Zhang F."/>
            <person name="Xu H."/>
            <person name="Li N."/>
            <person name="Zhao C."/>
            <person name="Li S."/>
            <person name="Dong L."/>
            <person name="Huang Y."/>
            <person name="Li L."/>
            <person name="Xi Y."/>
            <person name="Qi Q."/>
            <person name="Li W."/>
            <person name="Zhang B."/>
            <person name="Hu W."/>
            <person name="Zhang Y."/>
            <person name="Tian X."/>
            <person name="Jiao Y."/>
            <person name="Liang X."/>
            <person name="Jin J."/>
            <person name="Gao L."/>
            <person name="Zheng W."/>
            <person name="Hao B."/>
            <person name="Liu S."/>
            <person name="Wang W."/>
            <person name="Yuan L."/>
            <person name="Cao M."/>
            <person name="McDermott J."/>
            <person name="Samudrala R."/>
            <person name="Wang J."/>
            <person name="Wong G.K."/>
            <person name="Yang H."/>
        </authorList>
    </citation>
    <scope>NUCLEOTIDE SEQUENCE [LARGE SCALE GENOMIC DNA]</scope>
</reference>
<evidence type="ECO:0000256" key="1">
    <source>
        <dbReference type="SAM" id="MobiDB-lite"/>
    </source>
</evidence>
<protein>
    <submittedName>
        <fullName evidence="2">Uncharacterized protein</fullName>
    </submittedName>
</protein>
<sequence length="200" mass="21222">MWQLQEELYPPGFRPPKLSKYRGDSNPAEFVKNYALAIEPAAEAWPQWELASKKACRSKISSAISEDEELFDETIGHITSSYMGIEDIPLPTKLLDYLVTHCVVTVVLLLSCAACCCCPAPASAVLPCAAEPVSRPGQVPAALSGAAAYRPAPGAAPHIPRPRARGHESRGRAGATSPACSAARRQPHACATVGMDGEAN</sequence>
<dbReference type="AlphaFoldDB" id="A3CD46"/>
<accession>A3CD46</accession>
<dbReference type="Proteomes" id="UP000007752">
    <property type="component" value="Chromosome 11"/>
</dbReference>